<protein>
    <recommendedName>
        <fullName evidence="1">Reverse transcriptase zinc-binding domain-containing protein</fullName>
    </recommendedName>
</protein>
<organism evidence="2 3">
    <name type="scientific">Mucor velutinosus</name>
    <dbReference type="NCBI Taxonomy" id="708070"/>
    <lineage>
        <taxon>Eukaryota</taxon>
        <taxon>Fungi</taxon>
        <taxon>Fungi incertae sedis</taxon>
        <taxon>Mucoromycota</taxon>
        <taxon>Mucoromycotina</taxon>
        <taxon>Mucoromycetes</taxon>
        <taxon>Mucorales</taxon>
        <taxon>Mucorineae</taxon>
        <taxon>Mucoraceae</taxon>
        <taxon>Mucor</taxon>
    </lineage>
</organism>
<dbReference type="AlphaFoldDB" id="A0AAN7D3F9"/>
<dbReference type="EMBL" id="JASEJX010000043">
    <property type="protein sequence ID" value="KAK4508889.1"/>
    <property type="molecule type" value="Genomic_DNA"/>
</dbReference>
<sequence>MKLRDRVSDRDDVEEEELVKRQRTLSATQLQVKDLYQPNPYQPLQLEARKAPTIPADIRRACKKILKQINENKGGTNRTTDISFKPFIDSYDFSSQHGLTRQISTRTFRTASIEAHTSSIARSNWNFFWSLSLNLVHRNVIYRFLTHTIPTKRLLHYFEVAESPLCPICGNEENAVHLLFLCSSKVSIWKAIIFEFLWPTVSIGDIIQACSSLDFENIKYVSKSYTTAHMVVLVTLGNIWRAQVRMIFHSTPFTWIEVVQQIKNELLQLHAQTEIHKQL</sequence>
<evidence type="ECO:0000313" key="3">
    <source>
        <dbReference type="Proteomes" id="UP001304243"/>
    </source>
</evidence>
<dbReference type="InterPro" id="IPR026960">
    <property type="entry name" value="RVT-Znf"/>
</dbReference>
<reference evidence="2 3" key="1">
    <citation type="submission" date="2022-11" db="EMBL/GenBank/DDBJ databases">
        <title>Mucor velutinosus strain NIH1002 WGS.</title>
        <authorList>
            <person name="Subramanian P."/>
            <person name="Mullikin J.C."/>
            <person name="Segre J.A."/>
            <person name="Zelazny A.M."/>
        </authorList>
    </citation>
    <scope>NUCLEOTIDE SEQUENCE [LARGE SCALE GENOMIC DNA]</scope>
    <source>
        <strain evidence="2 3">NIH1002</strain>
    </source>
</reference>
<dbReference type="RefSeq" id="XP_064675555.1">
    <property type="nucleotide sequence ID" value="XM_064832676.1"/>
</dbReference>
<feature type="domain" description="Reverse transcriptase zinc-binding" evidence="1">
    <location>
        <begin position="119"/>
        <end position="189"/>
    </location>
</feature>
<dbReference type="Pfam" id="PF13966">
    <property type="entry name" value="zf-RVT"/>
    <property type="match status" value="1"/>
</dbReference>
<comment type="caution">
    <text evidence="2">The sequence shown here is derived from an EMBL/GenBank/DDBJ whole genome shotgun (WGS) entry which is preliminary data.</text>
</comment>
<evidence type="ECO:0000259" key="1">
    <source>
        <dbReference type="Pfam" id="PF13966"/>
    </source>
</evidence>
<dbReference type="Proteomes" id="UP001304243">
    <property type="component" value="Unassembled WGS sequence"/>
</dbReference>
<proteinExistence type="predicted"/>
<gene>
    <name evidence="2" type="ORF">ATC70_013512</name>
</gene>
<accession>A0AAN7D3F9</accession>
<name>A0AAN7D3F9_9FUNG</name>
<evidence type="ECO:0000313" key="2">
    <source>
        <dbReference type="EMBL" id="KAK4508889.1"/>
    </source>
</evidence>
<keyword evidence="3" id="KW-1185">Reference proteome</keyword>
<dbReference type="GeneID" id="89957198"/>